<feature type="region of interest" description="Disordered" evidence="1">
    <location>
        <begin position="1"/>
        <end position="94"/>
    </location>
</feature>
<evidence type="ECO:0000313" key="2">
    <source>
        <dbReference type="EMBL" id="CAG6443494.1"/>
    </source>
</evidence>
<feature type="compositionally biased region" description="Basic residues" evidence="1">
    <location>
        <begin position="62"/>
        <end position="73"/>
    </location>
</feature>
<dbReference type="EMBL" id="HBUE01000366">
    <property type="protein sequence ID" value="CAG6443497.1"/>
    <property type="molecule type" value="Transcribed_RNA"/>
</dbReference>
<name>A0A8D7ZTJ7_CULPI</name>
<accession>A0A8D7ZTJ7</accession>
<organism evidence="2">
    <name type="scientific">Culex pipiens</name>
    <name type="common">House mosquito</name>
    <dbReference type="NCBI Taxonomy" id="7175"/>
    <lineage>
        <taxon>Eukaryota</taxon>
        <taxon>Metazoa</taxon>
        <taxon>Ecdysozoa</taxon>
        <taxon>Arthropoda</taxon>
        <taxon>Hexapoda</taxon>
        <taxon>Insecta</taxon>
        <taxon>Pterygota</taxon>
        <taxon>Neoptera</taxon>
        <taxon>Endopterygota</taxon>
        <taxon>Diptera</taxon>
        <taxon>Nematocera</taxon>
        <taxon>Culicoidea</taxon>
        <taxon>Culicidae</taxon>
        <taxon>Culicinae</taxon>
        <taxon>Culicini</taxon>
        <taxon>Culex</taxon>
        <taxon>Culex</taxon>
    </lineage>
</organism>
<evidence type="ECO:0000256" key="1">
    <source>
        <dbReference type="SAM" id="MobiDB-lite"/>
    </source>
</evidence>
<feature type="compositionally biased region" description="Polar residues" evidence="1">
    <location>
        <begin position="1"/>
        <end position="12"/>
    </location>
</feature>
<dbReference type="EMBL" id="HBUE01000364">
    <property type="protein sequence ID" value="CAG6443494.1"/>
    <property type="molecule type" value="Transcribed_RNA"/>
</dbReference>
<dbReference type="EMBL" id="HBUE01000363">
    <property type="protein sequence ID" value="CAG6443491.1"/>
    <property type="molecule type" value="Transcribed_RNA"/>
</dbReference>
<dbReference type="AlphaFoldDB" id="A0A8D7ZTJ7"/>
<feature type="compositionally biased region" description="Polar residues" evidence="1">
    <location>
        <begin position="84"/>
        <end position="94"/>
    </location>
</feature>
<proteinExistence type="predicted"/>
<feature type="compositionally biased region" description="Low complexity" evidence="1">
    <location>
        <begin position="26"/>
        <end position="61"/>
    </location>
</feature>
<sequence>MLSSRHVQNQTRAVLIPATWSGGRGTSAASSRPATTRAWWSPGTRTVPGGTGGTSATPPSTSKRRSSSTRRCSRSATAAPGPRSCTTPSRWPTSPICTFVRSTRAYRLCI</sequence>
<reference evidence="2" key="1">
    <citation type="submission" date="2021-05" db="EMBL/GenBank/DDBJ databases">
        <authorList>
            <person name="Alioto T."/>
            <person name="Alioto T."/>
            <person name="Gomez Garrido J."/>
        </authorList>
    </citation>
    <scope>NUCLEOTIDE SEQUENCE</scope>
</reference>
<protein>
    <submittedName>
        <fullName evidence="2">(northern house mosquito) hypothetical protein</fullName>
    </submittedName>
</protein>